<comment type="catalytic activity">
    <reaction evidence="8 9">
        <text>L-glutamyl-tRNA(Gln) + L-glutamine + ATP + H2O = L-glutaminyl-tRNA(Gln) + L-glutamate + ADP + phosphate + H(+)</text>
        <dbReference type="Rhea" id="RHEA:17521"/>
        <dbReference type="Rhea" id="RHEA-COMP:9681"/>
        <dbReference type="Rhea" id="RHEA-COMP:9684"/>
        <dbReference type="ChEBI" id="CHEBI:15377"/>
        <dbReference type="ChEBI" id="CHEBI:15378"/>
        <dbReference type="ChEBI" id="CHEBI:29985"/>
        <dbReference type="ChEBI" id="CHEBI:30616"/>
        <dbReference type="ChEBI" id="CHEBI:43474"/>
        <dbReference type="ChEBI" id="CHEBI:58359"/>
        <dbReference type="ChEBI" id="CHEBI:78520"/>
        <dbReference type="ChEBI" id="CHEBI:78521"/>
        <dbReference type="ChEBI" id="CHEBI:456216"/>
    </reaction>
</comment>
<evidence type="ECO:0000256" key="4">
    <source>
        <dbReference type="ARBA" id="ARBA00022840"/>
    </source>
</evidence>
<dbReference type="PROSITE" id="PS01234">
    <property type="entry name" value="GATB"/>
    <property type="match status" value="1"/>
</dbReference>
<dbReference type="EMBL" id="BRXU01000007">
    <property type="protein sequence ID" value="GLC53205.1"/>
    <property type="molecule type" value="Genomic_DNA"/>
</dbReference>
<keyword evidence="9" id="KW-0934">Plastid</keyword>
<keyword evidence="6 9" id="KW-0496">Mitochondrion</keyword>
<evidence type="ECO:0000256" key="5">
    <source>
        <dbReference type="ARBA" id="ARBA00022917"/>
    </source>
</evidence>
<dbReference type="OrthoDB" id="1722066at2759"/>
<evidence type="ECO:0000313" key="12">
    <source>
        <dbReference type="Proteomes" id="UP001165080"/>
    </source>
</evidence>
<proteinExistence type="inferred from homology"/>
<dbReference type="GO" id="GO:0030956">
    <property type="term" value="C:glutamyl-tRNA(Gln) amidotransferase complex"/>
    <property type="evidence" value="ECO:0007669"/>
    <property type="project" value="UniProtKB-UniRule"/>
</dbReference>
<dbReference type="InterPro" id="IPR006075">
    <property type="entry name" value="Asn/Gln-tRNA_Trfase_suB/E_cat"/>
</dbReference>
<accession>A0A9W6F2B5</accession>
<dbReference type="AlphaFoldDB" id="A0A9W6F2B5"/>
<comment type="subunit">
    <text evidence="9">Subunit of the heterotrimeric GatCAB amidotransferase (AdT) complex, composed of A, B and C subunits.</text>
</comment>
<dbReference type="GO" id="GO:0070681">
    <property type="term" value="P:glutaminyl-tRNAGln biosynthesis via transamidation"/>
    <property type="evidence" value="ECO:0007669"/>
    <property type="project" value="UniProtKB-UniRule"/>
</dbReference>
<dbReference type="EC" id="6.3.5.-" evidence="9"/>
<keyword evidence="2 9" id="KW-0436">Ligase</keyword>
<keyword evidence="5 9" id="KW-0648">Protein biosynthesis</keyword>
<dbReference type="NCBIfam" id="NF004012">
    <property type="entry name" value="PRK05477.1-2"/>
    <property type="match status" value="1"/>
</dbReference>
<dbReference type="InterPro" id="IPR018027">
    <property type="entry name" value="Asn/Gln_amidotransferase"/>
</dbReference>
<evidence type="ECO:0000256" key="1">
    <source>
        <dbReference type="ARBA" id="ARBA00005306"/>
    </source>
</evidence>
<evidence type="ECO:0000259" key="10">
    <source>
        <dbReference type="SMART" id="SM00845"/>
    </source>
</evidence>
<dbReference type="PANTHER" id="PTHR11659">
    <property type="entry name" value="GLUTAMYL-TRNA GLN AMIDOTRANSFERASE SUBUNIT B MITOCHONDRIAL AND PROKARYOTIC PET112-RELATED"/>
    <property type="match status" value="1"/>
</dbReference>
<comment type="catalytic activity">
    <reaction evidence="7">
        <text>L-aspartyl-tRNA(Asn) + L-glutamine + ATP + H2O = L-asparaginyl-tRNA(Asn) + L-glutamate + ADP + phosphate + 2 H(+)</text>
        <dbReference type="Rhea" id="RHEA:14513"/>
        <dbReference type="Rhea" id="RHEA-COMP:9674"/>
        <dbReference type="Rhea" id="RHEA-COMP:9677"/>
        <dbReference type="ChEBI" id="CHEBI:15377"/>
        <dbReference type="ChEBI" id="CHEBI:15378"/>
        <dbReference type="ChEBI" id="CHEBI:29985"/>
        <dbReference type="ChEBI" id="CHEBI:30616"/>
        <dbReference type="ChEBI" id="CHEBI:43474"/>
        <dbReference type="ChEBI" id="CHEBI:58359"/>
        <dbReference type="ChEBI" id="CHEBI:78515"/>
        <dbReference type="ChEBI" id="CHEBI:78516"/>
        <dbReference type="ChEBI" id="CHEBI:456216"/>
    </reaction>
</comment>
<dbReference type="GO" id="GO:0005739">
    <property type="term" value="C:mitochondrion"/>
    <property type="evidence" value="ECO:0007669"/>
    <property type="project" value="UniProtKB-SubCell"/>
</dbReference>
<dbReference type="FunFam" id="1.10.10.410:FF:000001">
    <property type="entry name" value="Aspartyl/glutamyl-tRNA(Asn/Gln) amidotransferase subunit B"/>
    <property type="match status" value="1"/>
</dbReference>
<dbReference type="InterPro" id="IPR017959">
    <property type="entry name" value="Asn/Gln-tRNA_amidoTrfase_suB/E"/>
</dbReference>
<evidence type="ECO:0000256" key="2">
    <source>
        <dbReference type="ARBA" id="ARBA00022598"/>
    </source>
</evidence>
<keyword evidence="9" id="KW-0150">Chloroplast</keyword>
<gene>
    <name evidence="11" type="primary">PLEST008771</name>
    <name evidence="9" type="synonym">GATB</name>
    <name evidence="11" type="ORF">PLESTB_000719600</name>
</gene>
<dbReference type="SUPFAM" id="SSF55931">
    <property type="entry name" value="Glutamine synthetase/guanido kinase"/>
    <property type="match status" value="1"/>
</dbReference>
<evidence type="ECO:0000256" key="7">
    <source>
        <dbReference type="ARBA" id="ARBA00047380"/>
    </source>
</evidence>
<comment type="similarity">
    <text evidence="1 9">Belongs to the GatB/GatE family. GatB subfamily.</text>
</comment>
<evidence type="ECO:0000256" key="8">
    <source>
        <dbReference type="ARBA" id="ARBA00047913"/>
    </source>
</evidence>
<dbReference type="InterPro" id="IPR023168">
    <property type="entry name" value="GatB_Yqey_C_2"/>
</dbReference>
<organism evidence="11 12">
    <name type="scientific">Pleodorina starrii</name>
    <dbReference type="NCBI Taxonomy" id="330485"/>
    <lineage>
        <taxon>Eukaryota</taxon>
        <taxon>Viridiplantae</taxon>
        <taxon>Chlorophyta</taxon>
        <taxon>core chlorophytes</taxon>
        <taxon>Chlorophyceae</taxon>
        <taxon>CS clade</taxon>
        <taxon>Chlamydomonadales</taxon>
        <taxon>Volvocaceae</taxon>
        <taxon>Pleodorina</taxon>
    </lineage>
</organism>
<keyword evidence="4 9" id="KW-0067">ATP-binding</keyword>
<evidence type="ECO:0000313" key="11">
    <source>
        <dbReference type="EMBL" id="GLC53205.1"/>
    </source>
</evidence>
<dbReference type="HAMAP" id="MF_00121">
    <property type="entry name" value="GatB"/>
    <property type="match status" value="1"/>
</dbReference>
<keyword evidence="3 9" id="KW-0547">Nucleotide-binding</keyword>
<comment type="function">
    <text evidence="9">Allows the formation of correctly charged Gln-tRNA(Gln) through the transamidation of misacylated Glu-tRNA(Gln) in chloroplasts and mitochondria. The reaction takes place in the presence of glutamine and ATP through an activated gamma-phospho-Glu-tRNA(Gln).</text>
</comment>
<dbReference type="InterPro" id="IPR004413">
    <property type="entry name" value="GatB"/>
</dbReference>
<dbReference type="SMART" id="SM00845">
    <property type="entry name" value="GatB_Yqey"/>
    <property type="match status" value="1"/>
</dbReference>
<name>A0A9W6F2B5_9CHLO</name>
<reference evidence="11 12" key="1">
    <citation type="journal article" date="2023" name="Commun. Biol.">
        <title>Reorganization of the ancestral sex-determining regions during the evolution of trioecy in Pleodorina starrii.</title>
        <authorList>
            <person name="Takahashi K."/>
            <person name="Suzuki S."/>
            <person name="Kawai-Toyooka H."/>
            <person name="Yamamoto K."/>
            <person name="Hamaji T."/>
            <person name="Ootsuki R."/>
            <person name="Yamaguchi H."/>
            <person name="Kawachi M."/>
            <person name="Higashiyama T."/>
            <person name="Nozaki H."/>
        </authorList>
    </citation>
    <scope>NUCLEOTIDE SEQUENCE [LARGE SCALE GENOMIC DNA]</scope>
    <source>
        <strain evidence="11 12">NIES-4479</strain>
    </source>
</reference>
<comment type="subcellular location">
    <subcellularLocation>
        <location evidence="9">Mitochondrion</location>
    </subcellularLocation>
    <subcellularLocation>
        <location evidence="9">Plastid</location>
        <location evidence="9">Chloroplast</location>
    </subcellularLocation>
</comment>
<evidence type="ECO:0000256" key="9">
    <source>
        <dbReference type="HAMAP-Rule" id="MF_03147"/>
    </source>
</evidence>
<dbReference type="PANTHER" id="PTHR11659:SF0">
    <property type="entry name" value="GLUTAMYL-TRNA(GLN) AMIDOTRANSFERASE SUBUNIT B, MITOCHONDRIAL"/>
    <property type="match status" value="1"/>
</dbReference>
<feature type="domain" description="Asn/Gln amidotransferase" evidence="10">
    <location>
        <begin position="449"/>
        <end position="598"/>
    </location>
</feature>
<dbReference type="Pfam" id="PF02637">
    <property type="entry name" value="GatB_Yqey"/>
    <property type="match status" value="1"/>
</dbReference>
<dbReference type="NCBIfam" id="TIGR00133">
    <property type="entry name" value="gatB"/>
    <property type="match status" value="1"/>
</dbReference>
<dbReference type="InterPro" id="IPR017958">
    <property type="entry name" value="Gln-tRNA_amidoTrfase_suB_CS"/>
</dbReference>
<dbReference type="Pfam" id="PF02934">
    <property type="entry name" value="GatB_N"/>
    <property type="match status" value="1"/>
</dbReference>
<evidence type="ECO:0000256" key="6">
    <source>
        <dbReference type="ARBA" id="ARBA00023128"/>
    </source>
</evidence>
<dbReference type="Proteomes" id="UP001165080">
    <property type="component" value="Unassembled WGS sequence"/>
</dbReference>
<sequence length="601" mass="64350">MHSSAWAAGAPATTRCSALLQPLPHSLAPKPFTAISKGHGRSPARQLSAATSSWTCAAATSAAASSTLRGSEQSPFLRPLAPSATLTPASSGPRVICRSAATAAPPAQATAPAGSEVEYEAVIGIECHVQLLTRTKAFCGCPSEFGSEPNSNVCPVCLGHPGTLPVLNSEMVTLAVRAGLALGSDIARVSKFDRKQYFYPDLPKGYQISQYDEPICSGGRLEVEVDGQLKSFGIIRAHLEEDAGKIVYAGADRLSGADYSLVDFNRAGVPLLEIVSAPDMRSGRDAAAYGEELRRVLRTCGVTDGNMAEGSMRVDVNVSVRPRGSPVFGTRVEIKNMNSFSNMQKAIDFEIERQVSLNRAGRGSEIVQETRLWDEIKLVTNTMRKKEGLADYRYFPEPDLPPLTVSEEFIQGVKSSMPELPAAKRARYLSLGLSRGDVAVLTDETATSDLLDAVLALGAPVKPAANWIQGDIMAYCKESKIGMDALAISPSALAEMIGLIEDGTISGKIAKEVLPDLLQGKGNKGVRAHIEKRGLLMISDEAAIGAMVDKILEANQKQLQEFRSGKTKLQGYFEGQVMKESKGRVNPGLMKEILMRKLQGE</sequence>
<comment type="caution">
    <text evidence="11">The sequence shown here is derived from an EMBL/GenBank/DDBJ whole genome shotgun (WGS) entry which is preliminary data.</text>
</comment>
<dbReference type="GO" id="GO:0009507">
    <property type="term" value="C:chloroplast"/>
    <property type="evidence" value="ECO:0007669"/>
    <property type="project" value="UniProtKB-SubCell"/>
</dbReference>
<dbReference type="SUPFAM" id="SSF89095">
    <property type="entry name" value="GatB/YqeY motif"/>
    <property type="match status" value="1"/>
</dbReference>
<evidence type="ECO:0000256" key="3">
    <source>
        <dbReference type="ARBA" id="ARBA00022741"/>
    </source>
</evidence>
<dbReference type="InterPro" id="IPR014746">
    <property type="entry name" value="Gln_synth/guanido_kin_cat_dom"/>
</dbReference>
<dbReference type="InterPro" id="IPR003789">
    <property type="entry name" value="Asn/Gln_tRNA_amidoTrase-B-like"/>
</dbReference>
<dbReference type="Gene3D" id="1.10.10.410">
    <property type="match status" value="1"/>
</dbReference>
<keyword evidence="12" id="KW-1185">Reference proteome</keyword>
<dbReference type="GO" id="GO:0050567">
    <property type="term" value="F:glutaminyl-tRNA synthase (glutamine-hydrolyzing) activity"/>
    <property type="evidence" value="ECO:0007669"/>
    <property type="project" value="UniProtKB-UniRule"/>
</dbReference>
<dbReference type="GO" id="GO:0032543">
    <property type="term" value="P:mitochondrial translation"/>
    <property type="evidence" value="ECO:0007669"/>
    <property type="project" value="UniProtKB-UniRule"/>
</dbReference>
<protein>
    <recommendedName>
        <fullName evidence="9">Glutamyl-tRNA(Gln) amidotransferase subunit B, chloroplastic/mitochondrial</fullName>
        <shortName evidence="9">Glu-AdT subunit B</shortName>
        <ecNumber evidence="9">6.3.5.-</ecNumber>
    </recommendedName>
</protein>
<dbReference type="NCBIfam" id="NF004014">
    <property type="entry name" value="PRK05477.1-4"/>
    <property type="match status" value="1"/>
</dbReference>
<dbReference type="GO" id="GO:0005524">
    <property type="term" value="F:ATP binding"/>
    <property type="evidence" value="ECO:0007669"/>
    <property type="project" value="UniProtKB-KW"/>
</dbReference>